<keyword evidence="3" id="KW-0731">Sigma factor</keyword>
<evidence type="ECO:0000259" key="6">
    <source>
        <dbReference type="Pfam" id="PF08281"/>
    </source>
</evidence>
<reference evidence="7" key="1">
    <citation type="submission" date="2018-06" db="EMBL/GenBank/DDBJ databases">
        <authorList>
            <person name="Zhirakovskaya E."/>
        </authorList>
    </citation>
    <scope>NUCLEOTIDE SEQUENCE</scope>
</reference>
<sequence>MTASDLELVALVVATRDQRAFSQLVTRYEVLIRAMLVRMTGNHALADDLAQDTFLRAWNKIESFSGKGSFKGWLCRIAYTQFLQSYRKRKSTAKALEKLTAHTEIQNQKPANWDSGDAMDLDRALGQLPQVERSLIVLCYSSGMTHEEAATISGLPLGTVKSHIKRGKEKMRLMLIAAEEVIG</sequence>
<keyword evidence="2" id="KW-0805">Transcription regulation</keyword>
<dbReference type="InterPro" id="IPR013324">
    <property type="entry name" value="RNA_pol_sigma_r3/r4-like"/>
</dbReference>
<feature type="domain" description="RNA polymerase sigma-70 region 2" evidence="5">
    <location>
        <begin position="24"/>
        <end position="91"/>
    </location>
</feature>
<dbReference type="InterPro" id="IPR039425">
    <property type="entry name" value="RNA_pol_sigma-70-like"/>
</dbReference>
<dbReference type="InterPro" id="IPR014284">
    <property type="entry name" value="RNA_pol_sigma-70_dom"/>
</dbReference>
<evidence type="ECO:0000259" key="5">
    <source>
        <dbReference type="Pfam" id="PF04542"/>
    </source>
</evidence>
<dbReference type="EMBL" id="UOEE01000037">
    <property type="protein sequence ID" value="VAV87368.1"/>
    <property type="molecule type" value="Genomic_DNA"/>
</dbReference>
<evidence type="ECO:0000256" key="1">
    <source>
        <dbReference type="ARBA" id="ARBA00010641"/>
    </source>
</evidence>
<protein>
    <submittedName>
        <fullName evidence="7">RNA polymerase ECF-type sigma factor</fullName>
    </submittedName>
</protein>
<feature type="domain" description="RNA polymerase sigma factor 70 region 4 type 2" evidence="6">
    <location>
        <begin position="119"/>
        <end position="171"/>
    </location>
</feature>
<dbReference type="InterPro" id="IPR013249">
    <property type="entry name" value="RNA_pol_sigma70_r4_t2"/>
</dbReference>
<dbReference type="Gene3D" id="1.10.1740.10">
    <property type="match status" value="1"/>
</dbReference>
<evidence type="ECO:0000256" key="2">
    <source>
        <dbReference type="ARBA" id="ARBA00023015"/>
    </source>
</evidence>
<dbReference type="PANTHER" id="PTHR43133">
    <property type="entry name" value="RNA POLYMERASE ECF-TYPE SIGMA FACTO"/>
    <property type="match status" value="1"/>
</dbReference>
<dbReference type="InterPro" id="IPR036388">
    <property type="entry name" value="WH-like_DNA-bd_sf"/>
</dbReference>
<name>A0A3B0RGU7_9ZZZZ</name>
<dbReference type="CDD" id="cd06171">
    <property type="entry name" value="Sigma70_r4"/>
    <property type="match status" value="1"/>
</dbReference>
<dbReference type="AlphaFoldDB" id="A0A3B0RGU7"/>
<evidence type="ECO:0000256" key="4">
    <source>
        <dbReference type="ARBA" id="ARBA00023163"/>
    </source>
</evidence>
<organism evidence="7">
    <name type="scientific">hydrothermal vent metagenome</name>
    <dbReference type="NCBI Taxonomy" id="652676"/>
    <lineage>
        <taxon>unclassified sequences</taxon>
        <taxon>metagenomes</taxon>
        <taxon>ecological metagenomes</taxon>
    </lineage>
</organism>
<dbReference type="InterPro" id="IPR007627">
    <property type="entry name" value="RNA_pol_sigma70_r2"/>
</dbReference>
<dbReference type="Pfam" id="PF08281">
    <property type="entry name" value="Sigma70_r4_2"/>
    <property type="match status" value="1"/>
</dbReference>
<comment type="similarity">
    <text evidence="1">Belongs to the sigma-70 factor family. ECF subfamily.</text>
</comment>
<dbReference type="Gene3D" id="1.10.10.10">
    <property type="entry name" value="Winged helix-like DNA-binding domain superfamily/Winged helix DNA-binding domain"/>
    <property type="match status" value="1"/>
</dbReference>
<dbReference type="SUPFAM" id="SSF88946">
    <property type="entry name" value="Sigma2 domain of RNA polymerase sigma factors"/>
    <property type="match status" value="1"/>
</dbReference>
<dbReference type="NCBIfam" id="TIGR02937">
    <property type="entry name" value="sigma70-ECF"/>
    <property type="match status" value="1"/>
</dbReference>
<dbReference type="GO" id="GO:0006352">
    <property type="term" value="P:DNA-templated transcription initiation"/>
    <property type="evidence" value="ECO:0007669"/>
    <property type="project" value="InterPro"/>
</dbReference>
<dbReference type="PANTHER" id="PTHR43133:SF51">
    <property type="entry name" value="RNA POLYMERASE SIGMA FACTOR"/>
    <property type="match status" value="1"/>
</dbReference>
<evidence type="ECO:0000313" key="7">
    <source>
        <dbReference type="EMBL" id="VAV87368.1"/>
    </source>
</evidence>
<proteinExistence type="inferred from homology"/>
<gene>
    <name evidence="7" type="ORF">MNBD_ALPHA06-156</name>
</gene>
<dbReference type="Pfam" id="PF04542">
    <property type="entry name" value="Sigma70_r2"/>
    <property type="match status" value="1"/>
</dbReference>
<dbReference type="InterPro" id="IPR013325">
    <property type="entry name" value="RNA_pol_sigma_r2"/>
</dbReference>
<keyword evidence="4" id="KW-0804">Transcription</keyword>
<dbReference type="GO" id="GO:0003677">
    <property type="term" value="F:DNA binding"/>
    <property type="evidence" value="ECO:0007669"/>
    <property type="project" value="InterPro"/>
</dbReference>
<accession>A0A3B0RGU7</accession>
<dbReference type="GO" id="GO:0016987">
    <property type="term" value="F:sigma factor activity"/>
    <property type="evidence" value="ECO:0007669"/>
    <property type="project" value="UniProtKB-KW"/>
</dbReference>
<dbReference type="SUPFAM" id="SSF88659">
    <property type="entry name" value="Sigma3 and sigma4 domains of RNA polymerase sigma factors"/>
    <property type="match status" value="1"/>
</dbReference>
<evidence type="ECO:0000256" key="3">
    <source>
        <dbReference type="ARBA" id="ARBA00023082"/>
    </source>
</evidence>